<evidence type="ECO:0000313" key="4">
    <source>
        <dbReference type="EMBL" id="OLO48097.1"/>
    </source>
</evidence>
<dbReference type="InterPro" id="IPR036129">
    <property type="entry name" value="Glycerate_kinase_sf"/>
</dbReference>
<dbReference type="InterPro" id="IPR018193">
    <property type="entry name" value="Glyc_kinase_flavodox-like_fold"/>
</dbReference>
<comment type="similarity">
    <text evidence="1">Belongs to the glycerate kinase type-1 family.</text>
</comment>
<dbReference type="Proteomes" id="UP000186394">
    <property type="component" value="Unassembled WGS sequence"/>
</dbReference>
<evidence type="ECO:0000256" key="3">
    <source>
        <dbReference type="ARBA" id="ARBA00022777"/>
    </source>
</evidence>
<proteinExistence type="inferred from homology"/>
<protein>
    <submittedName>
        <fullName evidence="4">Glycerate kinase</fullName>
    </submittedName>
</protein>
<dbReference type="GO" id="GO:0031388">
    <property type="term" value="P:organic acid phosphorylation"/>
    <property type="evidence" value="ECO:0007669"/>
    <property type="project" value="InterPro"/>
</dbReference>
<dbReference type="SUPFAM" id="SSF110738">
    <property type="entry name" value="Glycerate kinase I"/>
    <property type="match status" value="1"/>
</dbReference>
<dbReference type="AlphaFoldDB" id="A0A1Q8VJ34"/>
<evidence type="ECO:0000256" key="2">
    <source>
        <dbReference type="ARBA" id="ARBA00022679"/>
    </source>
</evidence>
<dbReference type="EMBL" id="MSKL01000026">
    <property type="protein sequence ID" value="OLO48097.1"/>
    <property type="molecule type" value="Genomic_DNA"/>
</dbReference>
<sequence length="416" mass="42261">MKVLLAPGGMWPEPAGVPLAGSGHGLAPGLVASCLARGWRSVRPHDSLTLMPMADGGAGSAQVIAPERVASREVIQGQGPLGQVREVDLVRLIPSPSRSGNRHRTEARTWFLDAGRLLALPADHDEAAQEALEGSTYGLGRVIGAALSRTGPSDTLLVGMSRSAVHDGGLGAMDALGGVSAAKDLFSHRSLGLVLADDIALGGMNGAGAALASVTSISPERAQELDRRACAWAMEGVSKAQELDPGASGARRSLPVVSALDDVGLSASTHAADSAGSARLSVSTWGTGAGGGSALVLRALGAWARPGARVMAEIIGLGDAVRGQDLVVAASGELYDVLADGVVGVVGQQAASQALPCILVSGRCAATRGELAAAGVTNAYGLQKPHAVEPWDAADSQWLESRLADMGSRLARTWSR</sequence>
<dbReference type="Gene3D" id="3.40.50.10350">
    <property type="entry name" value="Glycerate kinase, domain 1"/>
    <property type="match status" value="2"/>
</dbReference>
<keyword evidence="2" id="KW-0808">Transferase</keyword>
<dbReference type="RefSeq" id="WP_075418773.1">
    <property type="nucleotide sequence ID" value="NZ_MSKL01000026.1"/>
</dbReference>
<dbReference type="OrthoDB" id="3253697at2"/>
<dbReference type="PANTHER" id="PTHR21599:SF0">
    <property type="entry name" value="GLYCERATE KINASE"/>
    <property type="match status" value="1"/>
</dbReference>
<dbReference type="PROSITE" id="PS51257">
    <property type="entry name" value="PROKAR_LIPOPROTEIN"/>
    <property type="match status" value="1"/>
</dbReference>
<dbReference type="InterPro" id="IPR004381">
    <property type="entry name" value="Glycerate_kinase"/>
</dbReference>
<name>A0A1Q8VJ34_9ACTO</name>
<evidence type="ECO:0000256" key="1">
    <source>
        <dbReference type="ARBA" id="ARBA00006284"/>
    </source>
</evidence>
<dbReference type="GO" id="GO:0008887">
    <property type="term" value="F:glycerate kinase activity"/>
    <property type="evidence" value="ECO:0007669"/>
    <property type="project" value="InterPro"/>
</dbReference>
<keyword evidence="3 4" id="KW-0418">Kinase</keyword>
<reference evidence="4 5" key="1">
    <citation type="submission" date="2016-12" db="EMBL/GenBank/DDBJ databases">
        <title>Genomic comparison of strains in the 'Actinomyces naeslundii' group.</title>
        <authorList>
            <person name="Mughal S.R."/>
            <person name="Do T."/>
            <person name="Gilbert S.C."/>
            <person name="Witherden E.A."/>
            <person name="Didelot X."/>
            <person name="Beighton D."/>
        </authorList>
    </citation>
    <scope>NUCLEOTIDE SEQUENCE [LARGE SCALE GENOMIC DNA]</scope>
    <source>
        <strain evidence="4 5">P6N</strain>
    </source>
</reference>
<evidence type="ECO:0000313" key="5">
    <source>
        <dbReference type="Proteomes" id="UP000186394"/>
    </source>
</evidence>
<dbReference type="PANTHER" id="PTHR21599">
    <property type="entry name" value="GLYCERATE KINASE"/>
    <property type="match status" value="1"/>
</dbReference>
<dbReference type="InterPro" id="IPR018197">
    <property type="entry name" value="Glycerate_kinase_RE-like"/>
</dbReference>
<dbReference type="Gene3D" id="3.90.1510.10">
    <property type="entry name" value="Glycerate kinase, domain 2"/>
    <property type="match status" value="2"/>
</dbReference>
<organism evidence="4 5">
    <name type="scientific">Actinomyces oris</name>
    <dbReference type="NCBI Taxonomy" id="544580"/>
    <lineage>
        <taxon>Bacteria</taxon>
        <taxon>Bacillati</taxon>
        <taxon>Actinomycetota</taxon>
        <taxon>Actinomycetes</taxon>
        <taxon>Actinomycetales</taxon>
        <taxon>Actinomycetaceae</taxon>
        <taxon>Actinomyces</taxon>
    </lineage>
</organism>
<accession>A0A1Q8VJ34</accession>
<comment type="caution">
    <text evidence="4">The sequence shown here is derived from an EMBL/GenBank/DDBJ whole genome shotgun (WGS) entry which is preliminary data.</text>
</comment>
<gene>
    <name evidence="4" type="ORF">BKH28_10640</name>
</gene>
<dbReference type="Pfam" id="PF02595">
    <property type="entry name" value="Gly_kinase"/>
    <property type="match status" value="2"/>
</dbReference>